<dbReference type="Gene3D" id="3.30.2020.30">
    <property type="match status" value="1"/>
</dbReference>
<evidence type="ECO:0000256" key="1">
    <source>
        <dbReference type="ARBA" id="ARBA00001954"/>
    </source>
</evidence>
<name>A0A5B1BMX7_MYCSI</name>
<comment type="similarity">
    <text evidence="2">Belongs to the gamma-BBH/TMLD family.</text>
</comment>
<feature type="domain" description="Gamma-butyrobetaine hydroxylase-like N-terminal" evidence="8">
    <location>
        <begin position="21"/>
        <end position="80"/>
    </location>
</feature>
<dbReference type="OrthoDB" id="581608at2"/>
<keyword evidence="10" id="KW-1185">Reference proteome</keyword>
<organism evidence="9 10">
    <name type="scientific">Mycobacterium simiae</name>
    <name type="common">Mycobacterium habana</name>
    <dbReference type="NCBI Taxonomy" id="1784"/>
    <lineage>
        <taxon>Bacteria</taxon>
        <taxon>Bacillati</taxon>
        <taxon>Actinomycetota</taxon>
        <taxon>Actinomycetes</taxon>
        <taxon>Mycobacteriales</taxon>
        <taxon>Mycobacteriaceae</taxon>
        <taxon>Mycobacterium</taxon>
        <taxon>Mycobacterium simiae complex</taxon>
    </lineage>
</organism>
<evidence type="ECO:0000256" key="6">
    <source>
        <dbReference type="ARBA" id="ARBA00023004"/>
    </source>
</evidence>
<dbReference type="InterPro" id="IPR038492">
    <property type="entry name" value="GBBH-like_N_sf"/>
</dbReference>
<comment type="caution">
    <text evidence="9">The sequence shown here is derived from an EMBL/GenBank/DDBJ whole genome shotgun (WGS) entry which is preliminary data.</text>
</comment>
<keyword evidence="4" id="KW-0223">Dioxygenase</keyword>
<dbReference type="InterPro" id="IPR042098">
    <property type="entry name" value="TauD-like_sf"/>
</dbReference>
<evidence type="ECO:0000259" key="8">
    <source>
        <dbReference type="Pfam" id="PF06155"/>
    </source>
</evidence>
<keyword evidence="6" id="KW-0408">Iron</keyword>
<dbReference type="GO" id="GO:0046872">
    <property type="term" value="F:metal ion binding"/>
    <property type="evidence" value="ECO:0007669"/>
    <property type="project" value="UniProtKB-KW"/>
</dbReference>
<evidence type="ECO:0000256" key="4">
    <source>
        <dbReference type="ARBA" id="ARBA00022964"/>
    </source>
</evidence>
<accession>A0A5B1BMX7</accession>
<dbReference type="Proteomes" id="UP000324701">
    <property type="component" value="Unassembled WGS sequence"/>
</dbReference>
<evidence type="ECO:0000313" key="10">
    <source>
        <dbReference type="Proteomes" id="UP000324701"/>
    </source>
</evidence>
<dbReference type="InterPro" id="IPR003819">
    <property type="entry name" value="TauD/TfdA-like"/>
</dbReference>
<gene>
    <name evidence="9" type="ORF">F0Q45_14990</name>
</gene>
<evidence type="ECO:0000256" key="3">
    <source>
        <dbReference type="ARBA" id="ARBA00022723"/>
    </source>
</evidence>
<evidence type="ECO:0000256" key="5">
    <source>
        <dbReference type="ARBA" id="ARBA00023002"/>
    </source>
</evidence>
<reference evidence="9 10" key="1">
    <citation type="submission" date="2019-09" db="EMBL/GenBank/DDBJ databases">
        <title>Report of infection by Mycobacterium simiae a patient suffering from pulmonary tuberculosis.</title>
        <authorList>
            <person name="Mohanty P.S."/>
            <person name="Bansal A.K."/>
            <person name="Singh H."/>
            <person name="Sharma S."/>
            <person name="Patil S.A."/>
            <person name="Upadhaya P."/>
            <person name="Singh P.K."/>
            <person name="Kumar D."/>
            <person name="Kumar S."/>
            <person name="Singh R.K."/>
            <person name="Chaudhary B."/>
        </authorList>
    </citation>
    <scope>NUCLEOTIDE SEQUENCE [LARGE SCALE GENOMIC DNA]</scope>
    <source>
        <strain evidence="9 10">JAL-560-SIM</strain>
    </source>
</reference>
<dbReference type="Pfam" id="PF02668">
    <property type="entry name" value="TauD"/>
    <property type="match status" value="1"/>
</dbReference>
<comment type="cofactor">
    <cofactor evidence="1">
        <name>Fe(2+)</name>
        <dbReference type="ChEBI" id="CHEBI:29033"/>
    </cofactor>
</comment>
<dbReference type="EMBL" id="VTZN01000089">
    <property type="protein sequence ID" value="KAA1249471.1"/>
    <property type="molecule type" value="Genomic_DNA"/>
</dbReference>
<dbReference type="InterPro" id="IPR010376">
    <property type="entry name" value="GBBH-like_N"/>
</dbReference>
<evidence type="ECO:0000313" key="9">
    <source>
        <dbReference type="EMBL" id="KAA1249471.1"/>
    </source>
</evidence>
<sequence length="376" mass="41730">MMDHVVVEVSPAGSVRLDVAGRCAELSPWWLRSQCTCERCRTESGQRIGSGVDEDVRLVDLRRGRGGVVEIVFQDGHCSAFEPEELVGLANWRERPLPFGFASRSALACERRPWCPDPDPATLYDWLAALADNRVLVLQGAPASLGVVGATATHIAPVMPTIYGHTWQVRVEDRPTNIAYTAHALPFHQDLCAYQAPPGIQLLHCVEFGADICGGETCFCDGLAAAERVRAEAPDDFDTLCRVWATFATVNRDQHMVVRKPHLIADDHANVVAVNWAPPFEGPFAGNPADEPSYRRAYRSFAAAVEKCPRLVLRLQPGEIVVFNNRRTLHARQEYTQPSATRRVLEGCYLSEDDVANRYQCLARTLDRRLTAGLER</sequence>
<dbReference type="GO" id="GO:0045329">
    <property type="term" value="P:carnitine biosynthetic process"/>
    <property type="evidence" value="ECO:0007669"/>
    <property type="project" value="TreeGrafter"/>
</dbReference>
<dbReference type="GO" id="GO:0016706">
    <property type="term" value="F:2-oxoglutarate-dependent dioxygenase activity"/>
    <property type="evidence" value="ECO:0007669"/>
    <property type="project" value="UniProtKB-ARBA"/>
</dbReference>
<feature type="domain" description="TauD/TfdA-like" evidence="7">
    <location>
        <begin position="121"/>
        <end position="349"/>
    </location>
</feature>
<dbReference type="Pfam" id="PF06155">
    <property type="entry name" value="GBBH-like_N"/>
    <property type="match status" value="1"/>
</dbReference>
<dbReference type="InterPro" id="IPR050411">
    <property type="entry name" value="AlphaKG_dependent_hydroxylases"/>
</dbReference>
<keyword evidence="3" id="KW-0479">Metal-binding</keyword>
<dbReference type="PANTHER" id="PTHR10696">
    <property type="entry name" value="GAMMA-BUTYROBETAINE HYDROXYLASE-RELATED"/>
    <property type="match status" value="1"/>
</dbReference>
<dbReference type="AlphaFoldDB" id="A0A5B1BMX7"/>
<dbReference type="SUPFAM" id="SSF51197">
    <property type="entry name" value="Clavaminate synthase-like"/>
    <property type="match status" value="1"/>
</dbReference>
<protein>
    <submittedName>
        <fullName evidence="9">DUF971 domain-containing protein</fullName>
    </submittedName>
</protein>
<proteinExistence type="inferred from homology"/>
<dbReference type="Gene3D" id="3.60.130.10">
    <property type="entry name" value="Clavaminate synthase-like"/>
    <property type="match status" value="1"/>
</dbReference>
<dbReference type="PANTHER" id="PTHR10696:SF25">
    <property type="entry name" value="OXIDOREDUCTASE AIM17-RELATED"/>
    <property type="match status" value="1"/>
</dbReference>
<evidence type="ECO:0000256" key="2">
    <source>
        <dbReference type="ARBA" id="ARBA00008654"/>
    </source>
</evidence>
<keyword evidence="5" id="KW-0560">Oxidoreductase</keyword>
<evidence type="ECO:0000259" key="7">
    <source>
        <dbReference type="Pfam" id="PF02668"/>
    </source>
</evidence>